<feature type="compositionally biased region" description="Low complexity" evidence="1">
    <location>
        <begin position="101"/>
        <end position="114"/>
    </location>
</feature>
<accession>A0A9P3PU04</accession>
<reference evidence="3" key="1">
    <citation type="submission" date="2022-07" db="EMBL/GenBank/DDBJ databases">
        <title>The genome of Lyophyllum shimeji provides insight into the initial evolution of ectomycorrhizal fungal genome.</title>
        <authorList>
            <person name="Kobayashi Y."/>
            <person name="Shibata T."/>
            <person name="Hirakawa H."/>
            <person name="Shigenobu S."/>
            <person name="Nishiyama T."/>
            <person name="Yamada A."/>
            <person name="Hasebe M."/>
            <person name="Kawaguchi M."/>
        </authorList>
    </citation>
    <scope>NUCLEOTIDE SEQUENCE</scope>
    <source>
        <strain evidence="3">AT787</strain>
    </source>
</reference>
<keyword evidence="2" id="KW-1133">Transmembrane helix</keyword>
<sequence>MASWLDFLVLFATIVVVGGVIYGVLYISKQISQGVASTKENLKSRGMTISQQGVSIKTSKRFDRADYVDATQRGFVKAYEASTFGSNSNNSSPGRMQRADSASSVKSSFSSSTGSEEKEKKKTGMSNMFRRKDNHSSSGSKEKL</sequence>
<evidence type="ECO:0000313" key="3">
    <source>
        <dbReference type="EMBL" id="GLB42855.1"/>
    </source>
</evidence>
<keyword evidence="2" id="KW-0472">Membrane</keyword>
<name>A0A9P3PU04_LYOSH</name>
<gene>
    <name evidence="3" type="ORF">LshimejAT787_1203040</name>
</gene>
<feature type="compositionally biased region" description="Basic and acidic residues" evidence="1">
    <location>
        <begin position="130"/>
        <end position="144"/>
    </location>
</feature>
<dbReference type="AlphaFoldDB" id="A0A9P3PU04"/>
<dbReference type="EMBL" id="BRPK01000012">
    <property type="protein sequence ID" value="GLB42855.1"/>
    <property type="molecule type" value="Genomic_DNA"/>
</dbReference>
<keyword evidence="2" id="KW-0812">Transmembrane</keyword>
<keyword evidence="4" id="KW-1185">Reference proteome</keyword>
<protein>
    <submittedName>
        <fullName evidence="3">Uncharacterized protein</fullName>
    </submittedName>
</protein>
<proteinExistence type="predicted"/>
<feature type="region of interest" description="Disordered" evidence="1">
    <location>
        <begin position="83"/>
        <end position="144"/>
    </location>
</feature>
<feature type="compositionally biased region" description="Polar residues" evidence="1">
    <location>
        <begin position="83"/>
        <end position="94"/>
    </location>
</feature>
<evidence type="ECO:0000256" key="2">
    <source>
        <dbReference type="SAM" id="Phobius"/>
    </source>
</evidence>
<feature type="transmembrane region" description="Helical" evidence="2">
    <location>
        <begin position="7"/>
        <end position="27"/>
    </location>
</feature>
<dbReference type="Proteomes" id="UP001063166">
    <property type="component" value="Unassembled WGS sequence"/>
</dbReference>
<dbReference type="OrthoDB" id="2505950at2759"/>
<organism evidence="3 4">
    <name type="scientific">Lyophyllum shimeji</name>
    <name type="common">Hon-shimeji</name>
    <name type="synonym">Tricholoma shimeji</name>
    <dbReference type="NCBI Taxonomy" id="47721"/>
    <lineage>
        <taxon>Eukaryota</taxon>
        <taxon>Fungi</taxon>
        <taxon>Dikarya</taxon>
        <taxon>Basidiomycota</taxon>
        <taxon>Agaricomycotina</taxon>
        <taxon>Agaricomycetes</taxon>
        <taxon>Agaricomycetidae</taxon>
        <taxon>Agaricales</taxon>
        <taxon>Tricholomatineae</taxon>
        <taxon>Lyophyllaceae</taxon>
        <taxon>Lyophyllum</taxon>
    </lineage>
</organism>
<evidence type="ECO:0000313" key="4">
    <source>
        <dbReference type="Proteomes" id="UP001063166"/>
    </source>
</evidence>
<comment type="caution">
    <text evidence="3">The sequence shown here is derived from an EMBL/GenBank/DDBJ whole genome shotgun (WGS) entry which is preliminary data.</text>
</comment>
<evidence type="ECO:0000256" key="1">
    <source>
        <dbReference type="SAM" id="MobiDB-lite"/>
    </source>
</evidence>